<dbReference type="EMBL" id="LR595856">
    <property type="protein sequence ID" value="VUC92832.1"/>
    <property type="molecule type" value="Genomic_DNA"/>
</dbReference>
<dbReference type="GO" id="GO:0005524">
    <property type="term" value="F:ATP binding"/>
    <property type="evidence" value="ECO:0007669"/>
    <property type="project" value="InterPro"/>
</dbReference>
<dbReference type="Pfam" id="PF13175">
    <property type="entry name" value="AAA_15"/>
    <property type="match status" value="1"/>
</dbReference>
<name>A0A5E4DMP6_9ZZZZ</name>
<dbReference type="SUPFAM" id="SSF52540">
    <property type="entry name" value="P-loop containing nucleoside triphosphate hydrolases"/>
    <property type="match status" value="1"/>
</dbReference>
<evidence type="ECO:0000313" key="3">
    <source>
        <dbReference type="EMBL" id="VUC92832.1"/>
    </source>
</evidence>
<organism evidence="3">
    <name type="scientific">marine metagenome</name>
    <dbReference type="NCBI Taxonomy" id="408172"/>
    <lineage>
        <taxon>unclassified sequences</taxon>
        <taxon>metagenomes</taxon>
        <taxon>ecological metagenomes</taxon>
    </lineage>
</organism>
<protein>
    <submittedName>
        <fullName evidence="3">Putative ATP/GTP phosphatase protein</fullName>
    </submittedName>
</protein>
<dbReference type="InterPro" id="IPR003959">
    <property type="entry name" value="ATPase_AAA_core"/>
</dbReference>
<dbReference type="InterPro" id="IPR027417">
    <property type="entry name" value="P-loop_NTPase"/>
</dbReference>
<feature type="domain" description="Endonuclease GajA/Old nuclease/RecF-like AAA" evidence="1">
    <location>
        <begin position="1"/>
        <end position="139"/>
    </location>
</feature>
<dbReference type="GO" id="GO:0016887">
    <property type="term" value="F:ATP hydrolysis activity"/>
    <property type="evidence" value="ECO:0007669"/>
    <property type="project" value="InterPro"/>
</dbReference>
<dbReference type="InterPro" id="IPR051396">
    <property type="entry name" value="Bact_Antivir_Def_Nuclease"/>
</dbReference>
<evidence type="ECO:0000259" key="1">
    <source>
        <dbReference type="Pfam" id="PF13175"/>
    </source>
</evidence>
<proteinExistence type="predicted"/>
<dbReference type="AlphaFoldDB" id="A0A5E4DMP6"/>
<dbReference type="InterPro" id="IPR041685">
    <property type="entry name" value="AAA_GajA/Old/RecF-like"/>
</dbReference>
<dbReference type="PANTHER" id="PTHR43581:SF4">
    <property type="entry name" value="ATP_GTP PHOSPHATASE"/>
    <property type="match status" value="1"/>
</dbReference>
<sequence>MMLKHLTINHFRAFKNLELPNLARINLISGKNNAGKTGLLEAVYLHVSNFSSDALFNILDDREEFFSRKMSRDNLSPVKHFYFGHKITDDMPPLFLESNIDKQALDVGYSYVSKEDEKLTKKYAVISISDIAEFRAVDDIELSILCLSNKHGVKELTPLFDDGTLSRTLRRKLNFSKEYVPVNFVQSSGISHQKIAEMWDRISLTDMEHHVIEGLKIIEPRITGVSFVQSDSGLARRVAMVKLSHLEDPVTLRSLGDGMSRIFHIILSLVNSENGTLLIDEFENGLHWSIQNAIWKIIFELSSKHNIQVIATSHSNDCIASFKNNWLNNIDDGMFYRIENSRDGNIEAIGYDLEDLSDSLGFEIEVR</sequence>
<dbReference type="Gene3D" id="3.40.50.300">
    <property type="entry name" value="P-loop containing nucleotide triphosphate hydrolases"/>
    <property type="match status" value="2"/>
</dbReference>
<accession>A0A5E4DMP6</accession>
<dbReference type="PANTHER" id="PTHR43581">
    <property type="entry name" value="ATP/GTP PHOSPHATASE"/>
    <property type="match status" value="1"/>
</dbReference>
<feature type="domain" description="ATPase AAA-type core" evidence="2">
    <location>
        <begin position="247"/>
        <end position="316"/>
    </location>
</feature>
<dbReference type="Pfam" id="PF13304">
    <property type="entry name" value="AAA_21"/>
    <property type="match status" value="1"/>
</dbReference>
<reference evidence="3" key="1">
    <citation type="submission" date="2019-06" db="EMBL/GenBank/DDBJ databases">
        <authorList>
            <person name="Weber M."/>
            <person name="Kostadinov I."/>
            <person name="Kostadinov D I."/>
        </authorList>
    </citation>
    <scope>NUCLEOTIDE SEQUENCE</scope>
</reference>
<gene>
    <name evidence="3" type="primary">CDS11</name>
    <name evidence="3" type="ORF">VP3218_CDS11</name>
</gene>
<evidence type="ECO:0000259" key="2">
    <source>
        <dbReference type="Pfam" id="PF13304"/>
    </source>
</evidence>